<keyword evidence="6" id="KW-1185">Reference proteome</keyword>
<keyword evidence="2" id="KW-0479">Metal-binding</keyword>
<organism evidence="5 6">
    <name type="scientific">Lithospermum erythrorhizon</name>
    <name type="common">Purple gromwell</name>
    <name type="synonym">Lithospermum officinale var. erythrorhizon</name>
    <dbReference type="NCBI Taxonomy" id="34254"/>
    <lineage>
        <taxon>Eukaryota</taxon>
        <taxon>Viridiplantae</taxon>
        <taxon>Streptophyta</taxon>
        <taxon>Embryophyta</taxon>
        <taxon>Tracheophyta</taxon>
        <taxon>Spermatophyta</taxon>
        <taxon>Magnoliopsida</taxon>
        <taxon>eudicotyledons</taxon>
        <taxon>Gunneridae</taxon>
        <taxon>Pentapetalae</taxon>
        <taxon>asterids</taxon>
        <taxon>lamiids</taxon>
        <taxon>Boraginales</taxon>
        <taxon>Boraginaceae</taxon>
        <taxon>Boraginoideae</taxon>
        <taxon>Lithospermeae</taxon>
        <taxon>Lithospermum</taxon>
    </lineage>
</organism>
<dbReference type="Gene3D" id="1.10.340.70">
    <property type="match status" value="1"/>
</dbReference>
<feature type="compositionally biased region" description="Polar residues" evidence="3">
    <location>
        <begin position="274"/>
        <end position="285"/>
    </location>
</feature>
<dbReference type="Proteomes" id="UP001454036">
    <property type="component" value="Unassembled WGS sequence"/>
</dbReference>
<keyword evidence="1" id="KW-0511">Multifunctional enzyme</keyword>
<dbReference type="InterPro" id="IPR001878">
    <property type="entry name" value="Znf_CCHC"/>
</dbReference>
<dbReference type="GO" id="GO:0003824">
    <property type="term" value="F:catalytic activity"/>
    <property type="evidence" value="ECO:0007669"/>
    <property type="project" value="UniProtKB-KW"/>
</dbReference>
<protein>
    <recommendedName>
        <fullName evidence="4">CCHC-type domain-containing protein</fullName>
    </recommendedName>
</protein>
<dbReference type="InterPro" id="IPR043128">
    <property type="entry name" value="Rev_trsase/Diguanyl_cyclase"/>
</dbReference>
<evidence type="ECO:0000313" key="6">
    <source>
        <dbReference type="Proteomes" id="UP001454036"/>
    </source>
</evidence>
<evidence type="ECO:0000256" key="2">
    <source>
        <dbReference type="PROSITE-ProRule" id="PRU00047"/>
    </source>
</evidence>
<dbReference type="PANTHER" id="PTHR37984:SF5">
    <property type="entry name" value="PROTEIN NYNRIN-LIKE"/>
    <property type="match status" value="1"/>
</dbReference>
<feature type="region of interest" description="Disordered" evidence="3">
    <location>
        <begin position="1"/>
        <end position="23"/>
    </location>
</feature>
<keyword evidence="2" id="KW-0862">Zinc</keyword>
<evidence type="ECO:0000313" key="5">
    <source>
        <dbReference type="EMBL" id="GAA0163173.1"/>
    </source>
</evidence>
<sequence length="818" mass="94105">MPPRVSPGRGRVRGRGRGQGLARPQVEAQAQVNPGVHGVQCQNIAPQIPNTKFDQFIKQKPPEFNCSFEVEVVNNFKFKLEKIFDRIWCTEKDMKYFPNTLRDKKEQEFLTLTQGELSGLHYETKFNELSQFSGAIIDGDVKKEKRFLKGLRGEIRILVASQRVTTYANIFDHALNVENEVEAKKPKAPEKKRSVDFQSLQYGGKHVKKDYSKSSGGKNQVEWWSAIRCFKCGRAHDSRSCPMLTGNCFECGEQGHHVVMCPRKGTNGMRGVPNAQSKGPSSSIQGKEDHQKPKTQGILYATNRHDAQASNDVVTVKEFLDVFPKDLPGLPLDRDIEFSIELVPGIGSISKAPYRMASVELKELEDQLEVNKVIEKNKYPLPRIDDLFDQLRGARFFSKIDFHSGYHQLKIKVDDVSKISFRIRYGYYEFLVMPFGLTNAPTTFMDLMNRVFKPFLDQFEVVFIDDIFVYSRNEEEHERHLRCVLQVLKEKELYAKFKKCDFWKDRVEFLVHVINEQGISVDSKKIEAVVEWKAPTNATEVHIFLGLAGYYRRYVEGFSMIVVPLTRLTQKGVKFEWSDDCEKSFPDLKGRLVTVPILTLPSHDSDFNVFSDASKKGLGCVLMQNEKVVAYASRQLKPYKKNYPTHDLELAAVVFALTFGGTIYMESSILICPKGSCGQVTNLRIQPTLIEKIRDAQVVDEFLQKIKEKIFMGQESDFCCDENGTIRMQNRFCVPNDEQLKREILEEAHSIVYTAHHGSTKMYQDMKLVYCWRNMKNDIAKFVSQCLVYHQVKVEHKSSGRKLLMDKVREIFRHWKIC</sequence>
<dbReference type="InterPro" id="IPR041588">
    <property type="entry name" value="Integrase_H2C2"/>
</dbReference>
<dbReference type="PROSITE" id="PS50158">
    <property type="entry name" value="ZF_CCHC"/>
    <property type="match status" value="1"/>
</dbReference>
<dbReference type="Pfam" id="PF00078">
    <property type="entry name" value="RVT_1"/>
    <property type="match status" value="1"/>
</dbReference>
<dbReference type="GO" id="GO:0008270">
    <property type="term" value="F:zinc ion binding"/>
    <property type="evidence" value="ECO:0007669"/>
    <property type="project" value="UniProtKB-KW"/>
</dbReference>
<accession>A0AAV3QKU8</accession>
<dbReference type="Pfam" id="PF17919">
    <property type="entry name" value="RT_RNaseH_2"/>
    <property type="match status" value="1"/>
</dbReference>
<gene>
    <name evidence="5" type="ORF">LIER_19105</name>
</gene>
<dbReference type="InterPro" id="IPR041577">
    <property type="entry name" value="RT_RNaseH_2"/>
</dbReference>
<dbReference type="PANTHER" id="PTHR37984">
    <property type="entry name" value="PROTEIN CBG26694"/>
    <property type="match status" value="1"/>
</dbReference>
<dbReference type="Pfam" id="PF17921">
    <property type="entry name" value="Integrase_H2C2"/>
    <property type="match status" value="1"/>
</dbReference>
<proteinExistence type="predicted"/>
<feature type="region of interest" description="Disordered" evidence="3">
    <location>
        <begin position="268"/>
        <end position="293"/>
    </location>
</feature>
<reference evidence="5 6" key="1">
    <citation type="submission" date="2024-01" db="EMBL/GenBank/DDBJ databases">
        <title>The complete chloroplast genome sequence of Lithospermum erythrorhizon: insights into the phylogenetic relationship among Boraginaceae species and the maternal lineages of purple gromwells.</title>
        <authorList>
            <person name="Okada T."/>
            <person name="Watanabe K."/>
        </authorList>
    </citation>
    <scope>NUCLEOTIDE SEQUENCE [LARGE SCALE GENOMIC DNA]</scope>
</reference>
<dbReference type="FunFam" id="3.30.70.270:FF:000020">
    <property type="entry name" value="Transposon Tf2-6 polyprotein-like Protein"/>
    <property type="match status" value="1"/>
</dbReference>
<dbReference type="InterPro" id="IPR050951">
    <property type="entry name" value="Retrovirus_Pol_polyprotein"/>
</dbReference>
<dbReference type="InterPro" id="IPR043502">
    <property type="entry name" value="DNA/RNA_pol_sf"/>
</dbReference>
<dbReference type="Gene3D" id="4.10.60.10">
    <property type="entry name" value="Zinc finger, CCHC-type"/>
    <property type="match status" value="1"/>
</dbReference>
<name>A0AAV3QKU8_LITER</name>
<keyword evidence="2" id="KW-0863">Zinc-finger</keyword>
<dbReference type="EMBL" id="BAABME010004675">
    <property type="protein sequence ID" value="GAA0163173.1"/>
    <property type="molecule type" value="Genomic_DNA"/>
</dbReference>
<evidence type="ECO:0000256" key="1">
    <source>
        <dbReference type="ARBA" id="ARBA00023268"/>
    </source>
</evidence>
<comment type="caution">
    <text evidence="5">The sequence shown here is derived from an EMBL/GenBank/DDBJ whole genome shotgun (WGS) entry which is preliminary data.</text>
</comment>
<evidence type="ECO:0000259" key="4">
    <source>
        <dbReference type="PROSITE" id="PS50158"/>
    </source>
</evidence>
<dbReference type="InterPro" id="IPR000477">
    <property type="entry name" value="RT_dom"/>
</dbReference>
<dbReference type="Gene3D" id="3.30.70.270">
    <property type="match status" value="2"/>
</dbReference>
<feature type="domain" description="CCHC-type" evidence="4">
    <location>
        <begin position="248"/>
        <end position="263"/>
    </location>
</feature>
<dbReference type="CDD" id="cd01647">
    <property type="entry name" value="RT_LTR"/>
    <property type="match status" value="1"/>
</dbReference>
<dbReference type="GO" id="GO:0003676">
    <property type="term" value="F:nucleic acid binding"/>
    <property type="evidence" value="ECO:0007669"/>
    <property type="project" value="InterPro"/>
</dbReference>
<dbReference type="SUPFAM" id="SSF56672">
    <property type="entry name" value="DNA/RNA polymerases"/>
    <property type="match status" value="1"/>
</dbReference>
<evidence type="ECO:0000256" key="3">
    <source>
        <dbReference type="SAM" id="MobiDB-lite"/>
    </source>
</evidence>
<dbReference type="AlphaFoldDB" id="A0AAV3QKU8"/>